<dbReference type="HAMAP" id="MF_00607">
    <property type="entry name" value="16SrRNA_methyltr_A"/>
    <property type="match status" value="1"/>
</dbReference>
<evidence type="ECO:0000313" key="11">
    <source>
        <dbReference type="Proteomes" id="UP000003706"/>
    </source>
</evidence>
<keyword evidence="5 7" id="KW-0949">S-adenosyl-L-methionine</keyword>
<feature type="binding site" evidence="7 8">
    <location>
        <position position="68"/>
    </location>
    <ligand>
        <name>S-adenosyl-L-methionine</name>
        <dbReference type="ChEBI" id="CHEBI:59789"/>
    </ligand>
</feature>
<dbReference type="GO" id="GO:0005737">
    <property type="term" value="C:cytoplasm"/>
    <property type="evidence" value="ECO:0007669"/>
    <property type="project" value="UniProtKB-SubCell"/>
</dbReference>
<dbReference type="Pfam" id="PF00398">
    <property type="entry name" value="RrnaAD"/>
    <property type="match status" value="1"/>
</dbReference>
<dbReference type="PANTHER" id="PTHR11727">
    <property type="entry name" value="DIMETHYLADENOSINE TRANSFERASE"/>
    <property type="match status" value="1"/>
</dbReference>
<feature type="domain" description="Ribosomal RNA adenine methylase transferase N-terminal" evidence="9">
    <location>
        <begin position="27"/>
        <end position="193"/>
    </location>
</feature>
<comment type="caution">
    <text evidence="10">The sequence shown here is derived from an EMBL/GenBank/DDBJ whole genome shotgun (WGS) entry which is preliminary data.</text>
</comment>
<sequence>MFIKNKSETMFKPKKKLGQCFLIDKNFVKKAVEEAEINKEDIVLEIGLGKGILTEELAKNAKKVYVIEIDEGLKPYAEKIKEKYDNVEIIWEDALKIDLNNLGFNKVVANLPYQISSPITFKLLKTNFDIAVLMYQYEFAKRMVAKEGTKDYSRLSVAVQYKADVEFICKVPPSAFSPRPKVNSAIVKIVKREPLFKVENEEFFENVLRALFQHKNKTVKKALIDSCHELGIEREKIKKILENIDFNVDERVFKLSPRDIGNLSNLLYSKISKV</sequence>
<dbReference type="InterPro" id="IPR029063">
    <property type="entry name" value="SAM-dependent_MTases_sf"/>
</dbReference>
<evidence type="ECO:0000256" key="3">
    <source>
        <dbReference type="ARBA" id="ARBA00022603"/>
    </source>
</evidence>
<keyword evidence="3 7" id="KW-0489">Methyltransferase</keyword>
<feature type="binding site" evidence="7 8">
    <location>
        <position position="93"/>
    </location>
    <ligand>
        <name>S-adenosyl-L-methionine</name>
        <dbReference type="ChEBI" id="CHEBI:59789"/>
    </ligand>
</feature>
<dbReference type="PROSITE" id="PS01131">
    <property type="entry name" value="RRNA_A_DIMETH"/>
    <property type="match status" value="1"/>
</dbReference>
<dbReference type="InterPro" id="IPR023165">
    <property type="entry name" value="rRNA_Ade_diMease-like_C"/>
</dbReference>
<dbReference type="Gene3D" id="3.40.50.150">
    <property type="entry name" value="Vaccinia Virus protein VP39"/>
    <property type="match status" value="1"/>
</dbReference>
<feature type="binding site" evidence="7 8">
    <location>
        <position position="47"/>
    </location>
    <ligand>
        <name>S-adenosyl-L-methionine</name>
        <dbReference type="ChEBI" id="CHEBI:59789"/>
    </ligand>
</feature>
<keyword evidence="6 7" id="KW-0694">RNA-binding</keyword>
<dbReference type="InterPro" id="IPR011530">
    <property type="entry name" value="rRNA_adenine_dimethylase"/>
</dbReference>
<evidence type="ECO:0000313" key="10">
    <source>
        <dbReference type="EMBL" id="EHP87559.1"/>
    </source>
</evidence>
<evidence type="ECO:0000256" key="8">
    <source>
        <dbReference type="PROSITE-ProRule" id="PRU01026"/>
    </source>
</evidence>
<dbReference type="CDD" id="cd02440">
    <property type="entry name" value="AdoMet_MTases"/>
    <property type="match status" value="1"/>
</dbReference>
<dbReference type="PATRIC" id="fig|647171.4.peg.671"/>
<dbReference type="NCBIfam" id="TIGR00755">
    <property type="entry name" value="ksgA"/>
    <property type="match status" value="1"/>
</dbReference>
<evidence type="ECO:0000256" key="4">
    <source>
        <dbReference type="ARBA" id="ARBA00022679"/>
    </source>
</evidence>
<evidence type="ECO:0000259" key="9">
    <source>
        <dbReference type="SMART" id="SM00650"/>
    </source>
</evidence>
<dbReference type="PANTHER" id="PTHR11727:SF7">
    <property type="entry name" value="DIMETHYLADENOSINE TRANSFERASE-RELATED"/>
    <property type="match status" value="1"/>
</dbReference>
<dbReference type="EC" id="2.1.1.-" evidence="7"/>
<evidence type="ECO:0000256" key="6">
    <source>
        <dbReference type="ARBA" id="ARBA00022884"/>
    </source>
</evidence>
<dbReference type="Proteomes" id="UP000003706">
    <property type="component" value="Unassembled WGS sequence"/>
</dbReference>
<feature type="binding site" evidence="7 8">
    <location>
        <position position="22"/>
    </location>
    <ligand>
        <name>S-adenosyl-L-methionine</name>
        <dbReference type="ChEBI" id="CHEBI:59789"/>
    </ligand>
</feature>
<dbReference type="InterPro" id="IPR020598">
    <property type="entry name" value="rRNA_Ade_methylase_Trfase_N"/>
</dbReference>
<comment type="subcellular location">
    <subcellularLocation>
        <location evidence="7">Cytoplasm</location>
    </subcellularLocation>
</comment>
<organism evidence="10 11">
    <name type="scientific">Methanotorris formicicus Mc-S-70</name>
    <dbReference type="NCBI Taxonomy" id="647171"/>
    <lineage>
        <taxon>Archaea</taxon>
        <taxon>Methanobacteriati</taxon>
        <taxon>Methanobacteriota</taxon>
        <taxon>Methanomada group</taxon>
        <taxon>Methanococci</taxon>
        <taxon>Methanococcales</taxon>
        <taxon>Methanocaldococcaceae</taxon>
        <taxon>Methanotorris</taxon>
    </lineage>
</organism>
<dbReference type="STRING" id="647171.MetfoDRAFT_0680"/>
<evidence type="ECO:0000256" key="5">
    <source>
        <dbReference type="ARBA" id="ARBA00022691"/>
    </source>
</evidence>
<keyword evidence="4 7" id="KW-0808">Transferase</keyword>
<protein>
    <recommendedName>
        <fullName evidence="7">Probable ribosomal RNA small subunit methyltransferase A</fullName>
        <ecNumber evidence="7">2.1.1.-</ecNumber>
    </recommendedName>
    <alternativeName>
        <fullName evidence="7">16S rRNA dimethyladenosine transferase</fullName>
    </alternativeName>
    <alternativeName>
        <fullName evidence="7">16S rRNA dimethylase</fullName>
    </alternativeName>
    <alternativeName>
        <fullName evidence="7">S-adenosylmethionine-6-N',N'-adenosyl(rRNA) dimethyltransferase</fullName>
    </alternativeName>
</protein>
<name>H1KY07_9EURY</name>
<dbReference type="PROSITE" id="PS51689">
    <property type="entry name" value="SAM_RNA_A_N6_MT"/>
    <property type="match status" value="1"/>
</dbReference>
<dbReference type="InterPro" id="IPR020596">
    <property type="entry name" value="rRNA_Ade_Mease_Trfase_CS"/>
</dbReference>
<accession>H1KY07</accession>
<evidence type="ECO:0000256" key="2">
    <source>
        <dbReference type="ARBA" id="ARBA00022552"/>
    </source>
</evidence>
<dbReference type="InterPro" id="IPR001737">
    <property type="entry name" value="KsgA/Erm"/>
</dbReference>
<comment type="function">
    <text evidence="7">Specifically dimethylates two adjacent adenosines in the loop of a conserved hairpin near the 3'-end of 16S rRNA in the 30S particle. May play a critical role in biogenesis of 30S subunits.</text>
</comment>
<comment type="caution">
    <text evidence="7 8">Lacks conserved residue(s) required for the propagation of feature annotation.</text>
</comment>
<proteinExistence type="inferred from homology"/>
<keyword evidence="1 7" id="KW-0963">Cytoplasm</keyword>
<comment type="similarity">
    <text evidence="7">Belongs to the class I-like SAM-binding methyltransferase superfamily. rRNA adenine N(6)-methyltransferase family. RsmA subfamily.</text>
</comment>
<feature type="binding site" evidence="7 8">
    <location>
        <position position="110"/>
    </location>
    <ligand>
        <name>S-adenosyl-L-methionine</name>
        <dbReference type="ChEBI" id="CHEBI:59789"/>
    </ligand>
</feature>
<keyword evidence="2 7" id="KW-0698">rRNA processing</keyword>
<dbReference type="FunFam" id="3.40.50.150:FF:000023">
    <property type="entry name" value="Ribosomal RNA small subunit methyltransferase A"/>
    <property type="match status" value="1"/>
</dbReference>
<dbReference type="AlphaFoldDB" id="H1KY07"/>
<dbReference type="GO" id="GO:0000179">
    <property type="term" value="F:rRNA (adenine-N6,N6-)-dimethyltransferase activity"/>
    <property type="evidence" value="ECO:0007669"/>
    <property type="project" value="UniProtKB-UniRule"/>
</dbReference>
<dbReference type="EMBL" id="AGJL01000013">
    <property type="protein sequence ID" value="EHP87559.1"/>
    <property type="molecule type" value="Genomic_DNA"/>
</dbReference>
<dbReference type="Gene3D" id="1.10.8.100">
    <property type="entry name" value="Ribosomal RNA adenine dimethylase-like, domain 2"/>
    <property type="match status" value="1"/>
</dbReference>
<dbReference type="GO" id="GO:0003723">
    <property type="term" value="F:RNA binding"/>
    <property type="evidence" value="ECO:0007669"/>
    <property type="project" value="UniProtKB-UniRule"/>
</dbReference>
<reference evidence="10 11" key="1">
    <citation type="submission" date="2011-09" db="EMBL/GenBank/DDBJ databases">
        <title>The draft genome of Methanotorris formicicus Mc-S-70.</title>
        <authorList>
            <consortium name="US DOE Joint Genome Institute (JGI-PGF)"/>
            <person name="Lucas S."/>
            <person name="Han J."/>
            <person name="Lapidus A."/>
            <person name="Cheng J.-F."/>
            <person name="Goodwin L."/>
            <person name="Pitluck S."/>
            <person name="Peters L."/>
            <person name="Land M.L."/>
            <person name="Hauser L."/>
            <person name="Sieprawska-Lupa M."/>
            <person name="Takai K."/>
            <person name="Miyazaki J."/>
            <person name="Whitman W."/>
            <person name="Woyke T.J."/>
        </authorList>
    </citation>
    <scope>NUCLEOTIDE SEQUENCE [LARGE SCALE GENOMIC DNA]</scope>
    <source>
        <strain evidence="10 11">Mc-S-70</strain>
    </source>
</reference>
<evidence type="ECO:0000256" key="1">
    <source>
        <dbReference type="ARBA" id="ARBA00022490"/>
    </source>
</evidence>
<gene>
    <name evidence="7" type="primary">rsmA</name>
    <name evidence="7" type="synonym">ksgA</name>
    <name evidence="10" type="ORF">MetfoDRAFT_0680</name>
</gene>
<dbReference type="SMART" id="SM00650">
    <property type="entry name" value="rADc"/>
    <property type="match status" value="1"/>
</dbReference>
<evidence type="ECO:0000256" key="7">
    <source>
        <dbReference type="HAMAP-Rule" id="MF_00607"/>
    </source>
</evidence>
<keyword evidence="11" id="KW-1185">Reference proteome</keyword>
<dbReference type="SUPFAM" id="SSF53335">
    <property type="entry name" value="S-adenosyl-L-methionine-dependent methyltransferases"/>
    <property type="match status" value="1"/>
</dbReference>